<sequence>MSYNSNKPENALGRAKELVALNKIDSALYLLHEVLVARKYKTWSLVYESVCIYYLTLCVKEGRFREMKDGLHQYRNMTQVAAPGSLSKVCKALVEMSKAKIRLPTSSSKDGESSNRSSVLSGDLDDSTSPESVLMSTMTTTYDETVAEMRDILPHLKFLWEVYRCVLDIIRTSTKLEGLYHEFAAMAFDFCITYKRKTEFRRLCDLLRSHLMHLYKFGATPESRLANANKLKGWEGWTQGSIERHLETRLMQLEVAGNLEQYSEGFRTVEDIYSIMKLDKRPPRAKLRATYYSRLSKVFWVSENFLFNAYAVYKHYTLTRDCNKNLGDDERKSMQGEVVLAGLCIGWKGEGEGDEERNMRMATLLGFNSSPSRKAFLSELKDAVEPDTKKSILLSVDKVVSDLHSILEENSDPLAIIQDAKPLLSSISSHPTYGKYTPTIRSVLLNKFLKLLSTVYHTITIDGLMELVKPLDINKEDMEAVVYKASRAGQLEVKIDHQGGCIRFGEQEIESDSIRRQLANLCKSLTGICDDIDTPDREREQEDREVFFAKIKYGLEDENIKTLERARLIEERKLNAARIRQEEAKEAAEKKRIREEEKKKEQEARVIREGKMREREKQIKIANEMENTRKKNLLIKLGKNVDDYEVEDLKKLDADALSREHTENILKKKDDAERKLKEHAKRLDYTVRAFRTEEQELLKKIKQEQDEKEKREWEDNQAERRKLHRAKWEKDQQLKEIFNKLHVFEFMDNFQEGIMKQRKKEHEDAVKAAQLEALTTAKEAKLERARARRDEEIRKDREEEQRKIREEQERKIQLEQDRIREEERKAQEEKDSWNSVGRSGKLQETTGGSSASMGGGGGAGGAYRPPMRDGGGGGAYRPPMRDGGAGGGGGGFSRPSERMGGNNMGEREQGGDDKFSRSFGRSGGGGAYRPPGRR</sequence>
<feature type="region of interest" description="Disordered" evidence="6">
    <location>
        <begin position="104"/>
        <end position="131"/>
    </location>
</feature>
<organism evidence="8 9">
    <name type="scientific">Triparma columacea</name>
    <dbReference type="NCBI Taxonomy" id="722753"/>
    <lineage>
        <taxon>Eukaryota</taxon>
        <taxon>Sar</taxon>
        <taxon>Stramenopiles</taxon>
        <taxon>Ochrophyta</taxon>
        <taxon>Bolidophyceae</taxon>
        <taxon>Parmales</taxon>
        <taxon>Triparmaceae</taxon>
        <taxon>Triparma</taxon>
    </lineage>
</organism>
<feature type="region of interest" description="Disordered" evidence="6">
    <location>
        <begin position="780"/>
        <end position="934"/>
    </location>
</feature>
<keyword evidence="1" id="KW-0963">Cytoplasm</keyword>
<protein>
    <recommendedName>
        <fullName evidence="7">PCI domain-containing protein</fullName>
    </recommendedName>
</protein>
<name>A0A9W7L2R9_9STRA</name>
<dbReference type="InterPro" id="IPR027512">
    <property type="entry name" value="EIF3A"/>
</dbReference>
<dbReference type="OrthoDB" id="18884at2759"/>
<evidence type="ECO:0000256" key="3">
    <source>
        <dbReference type="ARBA" id="ARBA00022884"/>
    </source>
</evidence>
<feature type="coiled-coil region" evidence="5">
    <location>
        <begin position="560"/>
        <end position="605"/>
    </location>
</feature>
<dbReference type="InterPro" id="IPR054711">
    <property type="entry name" value="eIF3a_PCI_TPR-like"/>
</dbReference>
<feature type="compositionally biased region" description="Polar residues" evidence="6">
    <location>
        <begin position="833"/>
        <end position="846"/>
    </location>
</feature>
<feature type="compositionally biased region" description="Basic and acidic residues" evidence="6">
    <location>
        <begin position="780"/>
        <end position="832"/>
    </location>
</feature>
<evidence type="ECO:0000313" key="8">
    <source>
        <dbReference type="EMBL" id="GMI26286.1"/>
    </source>
</evidence>
<evidence type="ECO:0000259" key="7">
    <source>
        <dbReference type="PROSITE" id="PS50250"/>
    </source>
</evidence>
<feature type="region of interest" description="Disordered" evidence="6">
    <location>
        <begin position="703"/>
        <end position="724"/>
    </location>
</feature>
<dbReference type="GO" id="GO:0001732">
    <property type="term" value="P:formation of cytoplasmic translation initiation complex"/>
    <property type="evidence" value="ECO:0007669"/>
    <property type="project" value="TreeGrafter"/>
</dbReference>
<evidence type="ECO:0000256" key="5">
    <source>
        <dbReference type="SAM" id="Coils"/>
    </source>
</evidence>
<dbReference type="PROSITE" id="PS50250">
    <property type="entry name" value="PCI"/>
    <property type="match status" value="1"/>
</dbReference>
<dbReference type="PANTHER" id="PTHR14005:SF0">
    <property type="entry name" value="EUKARYOTIC TRANSLATION INITIATION FACTOR 3 SUBUNIT A"/>
    <property type="match status" value="1"/>
</dbReference>
<evidence type="ECO:0000313" key="9">
    <source>
        <dbReference type="Proteomes" id="UP001165065"/>
    </source>
</evidence>
<dbReference type="Pfam" id="PF22591">
    <property type="entry name" value="eIF3a_PCI_TPR-like"/>
    <property type="match status" value="1"/>
</dbReference>
<comment type="caution">
    <text evidence="8">The sequence shown here is derived from an EMBL/GenBank/DDBJ whole genome shotgun (WGS) entry which is preliminary data.</text>
</comment>
<gene>
    <name evidence="8" type="ORF">TrCOL_g10749</name>
</gene>
<dbReference type="Gene3D" id="4.10.860.10">
    <property type="entry name" value="UVR domain"/>
    <property type="match status" value="1"/>
</dbReference>
<dbReference type="PANTHER" id="PTHR14005">
    <property type="entry name" value="EUKARYOTIC TRANSLATION INITIATION FACTOR 3, THETA SUBUNIT"/>
    <property type="match status" value="1"/>
</dbReference>
<evidence type="ECO:0000256" key="6">
    <source>
        <dbReference type="SAM" id="MobiDB-lite"/>
    </source>
</evidence>
<evidence type="ECO:0000256" key="1">
    <source>
        <dbReference type="ARBA" id="ARBA00022490"/>
    </source>
</evidence>
<feature type="compositionally biased region" description="Basic and acidic residues" evidence="6">
    <location>
        <begin position="905"/>
        <end position="916"/>
    </location>
</feature>
<keyword evidence="2" id="KW-0396">Initiation factor</keyword>
<dbReference type="GO" id="GO:0003729">
    <property type="term" value="F:mRNA binding"/>
    <property type="evidence" value="ECO:0007669"/>
    <property type="project" value="TreeGrafter"/>
</dbReference>
<keyword evidence="4" id="KW-0648">Protein biosynthesis</keyword>
<dbReference type="EMBL" id="BRYA01000626">
    <property type="protein sequence ID" value="GMI26286.1"/>
    <property type="molecule type" value="Genomic_DNA"/>
</dbReference>
<feature type="compositionally biased region" description="Polar residues" evidence="6">
    <location>
        <begin position="104"/>
        <end position="120"/>
    </location>
</feature>
<dbReference type="GO" id="GO:0002188">
    <property type="term" value="P:translation reinitiation"/>
    <property type="evidence" value="ECO:0007669"/>
    <property type="project" value="TreeGrafter"/>
</dbReference>
<dbReference type="GO" id="GO:0071541">
    <property type="term" value="C:eukaryotic translation initiation factor 3 complex, eIF3m"/>
    <property type="evidence" value="ECO:0007669"/>
    <property type="project" value="TreeGrafter"/>
</dbReference>
<accession>A0A9W7L2R9</accession>
<dbReference type="Gene3D" id="1.25.40.860">
    <property type="match status" value="2"/>
</dbReference>
<dbReference type="GO" id="GO:0071540">
    <property type="term" value="C:eukaryotic translation initiation factor 3 complex, eIF3e"/>
    <property type="evidence" value="ECO:0007669"/>
    <property type="project" value="TreeGrafter"/>
</dbReference>
<dbReference type="Proteomes" id="UP001165065">
    <property type="component" value="Unassembled WGS sequence"/>
</dbReference>
<evidence type="ECO:0000256" key="4">
    <source>
        <dbReference type="ARBA" id="ARBA00022917"/>
    </source>
</evidence>
<dbReference type="GO" id="GO:0043614">
    <property type="term" value="C:multi-eIF complex"/>
    <property type="evidence" value="ECO:0007669"/>
    <property type="project" value="TreeGrafter"/>
</dbReference>
<dbReference type="InterPro" id="IPR000717">
    <property type="entry name" value="PCI_dom"/>
</dbReference>
<evidence type="ECO:0000256" key="2">
    <source>
        <dbReference type="ARBA" id="ARBA00022540"/>
    </source>
</evidence>
<keyword evidence="5" id="KW-0175">Coiled coil</keyword>
<feature type="compositionally biased region" description="Gly residues" evidence="6">
    <location>
        <begin position="883"/>
        <end position="892"/>
    </location>
</feature>
<dbReference type="AlphaFoldDB" id="A0A9W7L2R9"/>
<keyword evidence="9" id="KW-1185">Reference proteome</keyword>
<dbReference type="GO" id="GO:0003743">
    <property type="term" value="F:translation initiation factor activity"/>
    <property type="evidence" value="ECO:0007669"/>
    <property type="project" value="UniProtKB-KW"/>
</dbReference>
<proteinExistence type="predicted"/>
<keyword evidence="3" id="KW-0694">RNA-binding</keyword>
<dbReference type="Pfam" id="PF01399">
    <property type="entry name" value="PCI"/>
    <property type="match status" value="1"/>
</dbReference>
<feature type="domain" description="PCI" evidence="7">
    <location>
        <begin position="320"/>
        <end position="509"/>
    </location>
</feature>
<reference evidence="9" key="1">
    <citation type="journal article" date="2023" name="Commun. Biol.">
        <title>Genome analysis of Parmales, the sister group of diatoms, reveals the evolutionary specialization of diatoms from phago-mixotrophs to photoautotrophs.</title>
        <authorList>
            <person name="Ban H."/>
            <person name="Sato S."/>
            <person name="Yoshikawa S."/>
            <person name="Yamada K."/>
            <person name="Nakamura Y."/>
            <person name="Ichinomiya M."/>
            <person name="Sato N."/>
            <person name="Blanc-Mathieu R."/>
            <person name="Endo H."/>
            <person name="Kuwata A."/>
            <person name="Ogata H."/>
        </authorList>
    </citation>
    <scope>NUCLEOTIDE SEQUENCE [LARGE SCALE GENOMIC DNA]</scope>
</reference>